<dbReference type="GO" id="GO:0016779">
    <property type="term" value="F:nucleotidyltransferase activity"/>
    <property type="evidence" value="ECO:0007669"/>
    <property type="project" value="InterPro"/>
</dbReference>
<evidence type="ECO:0000313" key="3">
    <source>
        <dbReference type="EMBL" id="SER20573.1"/>
    </source>
</evidence>
<evidence type="ECO:0000256" key="1">
    <source>
        <dbReference type="SAM" id="MobiDB-lite"/>
    </source>
</evidence>
<dbReference type="InterPro" id="IPR002934">
    <property type="entry name" value="Polymerase_NTP_transf_dom"/>
</dbReference>
<dbReference type="RefSeq" id="WP_091185255.1">
    <property type="nucleotide sequence ID" value="NZ_FOFA01000010.1"/>
</dbReference>
<organism evidence="3 4">
    <name type="scientific">Microlunatus flavus</name>
    <dbReference type="NCBI Taxonomy" id="1036181"/>
    <lineage>
        <taxon>Bacteria</taxon>
        <taxon>Bacillati</taxon>
        <taxon>Actinomycetota</taxon>
        <taxon>Actinomycetes</taxon>
        <taxon>Propionibacteriales</taxon>
        <taxon>Propionibacteriaceae</taxon>
        <taxon>Microlunatus</taxon>
    </lineage>
</organism>
<feature type="region of interest" description="Disordered" evidence="1">
    <location>
        <begin position="61"/>
        <end position="80"/>
    </location>
</feature>
<dbReference type="OrthoDB" id="5176171at2"/>
<keyword evidence="3" id="KW-0808">Transferase</keyword>
<dbReference type="AlphaFoldDB" id="A0A1H9MBQ6"/>
<gene>
    <name evidence="3" type="ORF">SAMN05421756_11023</name>
</gene>
<evidence type="ECO:0000259" key="2">
    <source>
        <dbReference type="Pfam" id="PF01909"/>
    </source>
</evidence>
<sequence>MLSEERLAAHAERLVAVPGVVGVVLGGSRARGDEQAGSDVDLGLLYRPPLGVGALRDLAEQEADARPGDAGSPGDSVTEPGAWGPWVDGGAWLSVEQTPVDWLYRDLDRVARSSADAHAGRLDFAFQVGHPLGVSTVAYAGELALARVLADPTGEITTLQAELRVYPDALRAAVLDRLDEARFLLGAVGKSAGRGDAAYVAGVLFRVVGLCAHAVHARAGRWVVNEKGLVDQAGRLATAPERFAERAHGVFALVGRDPDALHRAVTEAAALVDTV</sequence>
<name>A0A1H9MBQ6_9ACTN</name>
<dbReference type="SUPFAM" id="SSF81301">
    <property type="entry name" value="Nucleotidyltransferase"/>
    <property type="match status" value="1"/>
</dbReference>
<evidence type="ECO:0000313" key="4">
    <source>
        <dbReference type="Proteomes" id="UP000198504"/>
    </source>
</evidence>
<dbReference type="STRING" id="1036181.SAMN05421756_11023"/>
<feature type="domain" description="Polymerase nucleotidyl transferase" evidence="2">
    <location>
        <begin position="18"/>
        <end position="51"/>
    </location>
</feature>
<dbReference type="InterPro" id="IPR043519">
    <property type="entry name" value="NT_sf"/>
</dbReference>
<reference evidence="4" key="1">
    <citation type="submission" date="2016-10" db="EMBL/GenBank/DDBJ databases">
        <authorList>
            <person name="Varghese N."/>
            <person name="Submissions S."/>
        </authorList>
    </citation>
    <scope>NUCLEOTIDE SEQUENCE [LARGE SCALE GENOMIC DNA]</scope>
    <source>
        <strain evidence="4">CGMCC 4.6856</strain>
    </source>
</reference>
<protein>
    <submittedName>
        <fullName evidence="3">Nucleotidyltransferase domain-containing protein</fullName>
    </submittedName>
</protein>
<dbReference type="Pfam" id="PF01909">
    <property type="entry name" value="NTP_transf_2"/>
    <property type="match status" value="1"/>
</dbReference>
<keyword evidence="4" id="KW-1185">Reference proteome</keyword>
<accession>A0A1H9MBQ6</accession>
<dbReference type="EMBL" id="FOFA01000010">
    <property type="protein sequence ID" value="SER20573.1"/>
    <property type="molecule type" value="Genomic_DNA"/>
</dbReference>
<proteinExistence type="predicted"/>
<dbReference type="Gene3D" id="3.30.460.10">
    <property type="entry name" value="Beta Polymerase, domain 2"/>
    <property type="match status" value="1"/>
</dbReference>
<dbReference type="Proteomes" id="UP000198504">
    <property type="component" value="Unassembled WGS sequence"/>
</dbReference>